<evidence type="ECO:0000256" key="2">
    <source>
        <dbReference type="SAM" id="SignalP"/>
    </source>
</evidence>
<evidence type="ECO:0008006" key="5">
    <source>
        <dbReference type="Google" id="ProtNLM"/>
    </source>
</evidence>
<dbReference type="EMBL" id="JABEND010000002">
    <property type="protein sequence ID" value="NNG35135.1"/>
    <property type="molecule type" value="Genomic_DNA"/>
</dbReference>
<name>A0A849A3K2_9ACTN</name>
<gene>
    <name evidence="3" type="ORF">HKD39_05305</name>
</gene>
<feature type="chain" id="PRO_5032411112" description="Secreted protein" evidence="2">
    <location>
        <begin position="24"/>
        <end position="187"/>
    </location>
</feature>
<keyword evidence="4" id="KW-1185">Reference proteome</keyword>
<keyword evidence="2" id="KW-0732">Signal</keyword>
<reference evidence="3 4" key="1">
    <citation type="submission" date="2020-05" db="EMBL/GenBank/DDBJ databases">
        <title>Nakamurella sp. DB0629 isolated from air conditioner.</title>
        <authorList>
            <person name="Kim D.H."/>
            <person name="Kim D.-U."/>
        </authorList>
    </citation>
    <scope>NUCLEOTIDE SEQUENCE [LARGE SCALE GENOMIC DNA]</scope>
    <source>
        <strain evidence="3 4">DB0629</strain>
    </source>
</reference>
<protein>
    <recommendedName>
        <fullName evidence="5">Secreted protein</fullName>
    </recommendedName>
</protein>
<dbReference type="Proteomes" id="UP000562984">
    <property type="component" value="Unassembled WGS sequence"/>
</dbReference>
<accession>A0A849A3K2</accession>
<sequence length="187" mass="19875">MQWVMLCLLVAMVIAVAATAAHAVRLLHDRRPPAAPKKTRASATVVRPARSTHPARPAPAGDAPAQWDPADIAELAERFAAVAAEQARAHSFAIGMRLRVLAHRRVPLRAVQPAPAHGTARICFADGTVVIARAARPGELLTLVCGVHRAATCLAAWDTGPHVTTMRFAWNHGHTADLIAIGLDNSD</sequence>
<proteinExistence type="predicted"/>
<dbReference type="AlphaFoldDB" id="A0A849A3K2"/>
<dbReference type="RefSeq" id="WP_171198753.1">
    <property type="nucleotide sequence ID" value="NZ_JABEND010000002.1"/>
</dbReference>
<evidence type="ECO:0000313" key="3">
    <source>
        <dbReference type="EMBL" id="NNG35135.1"/>
    </source>
</evidence>
<comment type="caution">
    <text evidence="3">The sequence shown here is derived from an EMBL/GenBank/DDBJ whole genome shotgun (WGS) entry which is preliminary data.</text>
</comment>
<evidence type="ECO:0000256" key="1">
    <source>
        <dbReference type="SAM" id="MobiDB-lite"/>
    </source>
</evidence>
<feature type="signal peptide" evidence="2">
    <location>
        <begin position="1"/>
        <end position="23"/>
    </location>
</feature>
<evidence type="ECO:0000313" key="4">
    <source>
        <dbReference type="Proteomes" id="UP000562984"/>
    </source>
</evidence>
<organism evidence="3 4">
    <name type="scientific">Nakamurella aerolata</name>
    <dbReference type="NCBI Taxonomy" id="1656892"/>
    <lineage>
        <taxon>Bacteria</taxon>
        <taxon>Bacillati</taxon>
        <taxon>Actinomycetota</taxon>
        <taxon>Actinomycetes</taxon>
        <taxon>Nakamurellales</taxon>
        <taxon>Nakamurellaceae</taxon>
        <taxon>Nakamurella</taxon>
    </lineage>
</organism>
<feature type="region of interest" description="Disordered" evidence="1">
    <location>
        <begin position="31"/>
        <end position="64"/>
    </location>
</feature>
<feature type="compositionally biased region" description="Low complexity" evidence="1">
    <location>
        <begin position="54"/>
        <end position="64"/>
    </location>
</feature>